<keyword evidence="1" id="KW-0732">Signal</keyword>
<evidence type="ECO:0000256" key="1">
    <source>
        <dbReference type="SAM" id="SignalP"/>
    </source>
</evidence>
<name>A0ABR8GUS6_9CYAN</name>
<accession>A0ABR8GUS6</accession>
<sequence length="183" mass="20844">MKVQKPLLLGLTTVAIALTATPTFSQSSSNKSTLFGCETIENTPTTVVYNPQNQKEQKVLINWKKEYIDSQNLDSNCKRVAEILNNRYEKEELGLWAFEPNSKNGTGLVCLISQPGKSCNLSGEELLSIKTVNREQNLYDAFIAVVDPNLIELDKNTFEKKFRGNDRTYIKMKPRSFWQIIFN</sequence>
<dbReference type="Pfam" id="PF14218">
    <property type="entry name" value="COP23"/>
    <property type="match status" value="1"/>
</dbReference>
<feature type="chain" id="PRO_5045799829" evidence="1">
    <location>
        <begin position="26"/>
        <end position="183"/>
    </location>
</feature>
<gene>
    <name evidence="2" type="ORF">H6G81_21045</name>
</gene>
<feature type="signal peptide" evidence="1">
    <location>
        <begin position="1"/>
        <end position="25"/>
    </location>
</feature>
<dbReference type="EMBL" id="JACJTA010000051">
    <property type="protein sequence ID" value="MBD2606952.1"/>
    <property type="molecule type" value="Genomic_DNA"/>
</dbReference>
<comment type="caution">
    <text evidence="2">The sequence shown here is derived from an EMBL/GenBank/DDBJ whole genome shotgun (WGS) entry which is preliminary data.</text>
</comment>
<organism evidence="2 3">
    <name type="scientific">Scytonema hofmannii FACHB-248</name>
    <dbReference type="NCBI Taxonomy" id="1842502"/>
    <lineage>
        <taxon>Bacteria</taxon>
        <taxon>Bacillati</taxon>
        <taxon>Cyanobacteriota</taxon>
        <taxon>Cyanophyceae</taxon>
        <taxon>Nostocales</taxon>
        <taxon>Scytonemataceae</taxon>
        <taxon>Scytonema</taxon>
    </lineage>
</organism>
<dbReference type="Proteomes" id="UP000660380">
    <property type="component" value="Unassembled WGS sequence"/>
</dbReference>
<keyword evidence="3" id="KW-1185">Reference proteome</keyword>
<protein>
    <submittedName>
        <fullName evidence="2">Uncharacterized protein</fullName>
    </submittedName>
</protein>
<dbReference type="RefSeq" id="WP_029638286.1">
    <property type="nucleotide sequence ID" value="NZ_JACJTA010000051.1"/>
</dbReference>
<dbReference type="InterPro" id="IPR025478">
    <property type="entry name" value="COP23"/>
</dbReference>
<reference evidence="2 3" key="1">
    <citation type="journal article" date="2020" name="ISME J.">
        <title>Comparative genomics reveals insights into cyanobacterial evolution and habitat adaptation.</title>
        <authorList>
            <person name="Chen M.Y."/>
            <person name="Teng W.K."/>
            <person name="Zhao L."/>
            <person name="Hu C.X."/>
            <person name="Zhou Y.K."/>
            <person name="Han B.P."/>
            <person name="Song L.R."/>
            <person name="Shu W.S."/>
        </authorList>
    </citation>
    <scope>NUCLEOTIDE SEQUENCE [LARGE SCALE GENOMIC DNA]</scope>
    <source>
        <strain evidence="2 3">FACHB-248</strain>
    </source>
</reference>
<proteinExistence type="predicted"/>
<evidence type="ECO:0000313" key="2">
    <source>
        <dbReference type="EMBL" id="MBD2606952.1"/>
    </source>
</evidence>
<evidence type="ECO:0000313" key="3">
    <source>
        <dbReference type="Proteomes" id="UP000660380"/>
    </source>
</evidence>